<gene>
    <name evidence="1" type="ORF">E2C01_065222</name>
</gene>
<dbReference type="AlphaFoldDB" id="A0A5B7HLY0"/>
<reference evidence="1 2" key="1">
    <citation type="submission" date="2019-05" db="EMBL/GenBank/DDBJ databases">
        <title>Another draft genome of Portunus trituberculatus and its Hox gene families provides insights of decapod evolution.</title>
        <authorList>
            <person name="Jeong J.-H."/>
            <person name="Song I."/>
            <person name="Kim S."/>
            <person name="Choi T."/>
            <person name="Kim D."/>
            <person name="Ryu S."/>
            <person name="Kim W."/>
        </authorList>
    </citation>
    <scope>NUCLEOTIDE SEQUENCE [LARGE SCALE GENOMIC DNA]</scope>
    <source>
        <tissue evidence="1">Muscle</tissue>
    </source>
</reference>
<dbReference type="Proteomes" id="UP000324222">
    <property type="component" value="Unassembled WGS sequence"/>
</dbReference>
<proteinExistence type="predicted"/>
<sequence length="71" mass="8160">MNLPFLLPTYLHLPPIQSLSYLSLVTPSSRLTRHRCLSLGLAMDEAPKYFFFPASPFNTRNYPAVERVQCM</sequence>
<comment type="caution">
    <text evidence="1">The sequence shown here is derived from an EMBL/GenBank/DDBJ whole genome shotgun (WGS) entry which is preliminary data.</text>
</comment>
<dbReference type="EMBL" id="VSRR010032024">
    <property type="protein sequence ID" value="MPC70956.1"/>
    <property type="molecule type" value="Genomic_DNA"/>
</dbReference>
<evidence type="ECO:0000313" key="1">
    <source>
        <dbReference type="EMBL" id="MPC70956.1"/>
    </source>
</evidence>
<accession>A0A5B7HLY0</accession>
<keyword evidence="2" id="KW-1185">Reference proteome</keyword>
<evidence type="ECO:0000313" key="2">
    <source>
        <dbReference type="Proteomes" id="UP000324222"/>
    </source>
</evidence>
<organism evidence="1 2">
    <name type="scientific">Portunus trituberculatus</name>
    <name type="common">Swimming crab</name>
    <name type="synonym">Neptunus trituberculatus</name>
    <dbReference type="NCBI Taxonomy" id="210409"/>
    <lineage>
        <taxon>Eukaryota</taxon>
        <taxon>Metazoa</taxon>
        <taxon>Ecdysozoa</taxon>
        <taxon>Arthropoda</taxon>
        <taxon>Crustacea</taxon>
        <taxon>Multicrustacea</taxon>
        <taxon>Malacostraca</taxon>
        <taxon>Eumalacostraca</taxon>
        <taxon>Eucarida</taxon>
        <taxon>Decapoda</taxon>
        <taxon>Pleocyemata</taxon>
        <taxon>Brachyura</taxon>
        <taxon>Eubrachyura</taxon>
        <taxon>Portunoidea</taxon>
        <taxon>Portunidae</taxon>
        <taxon>Portuninae</taxon>
        <taxon>Portunus</taxon>
    </lineage>
</organism>
<name>A0A5B7HLY0_PORTR</name>
<protein>
    <submittedName>
        <fullName evidence="1">Uncharacterized protein</fullName>
    </submittedName>
</protein>